<dbReference type="PANTHER" id="PTHR45737:SF6">
    <property type="entry name" value="VON WILLEBRAND FACTOR A DOMAIN-CONTAINING PROTEIN 5A"/>
    <property type="match status" value="1"/>
</dbReference>
<protein>
    <submittedName>
        <fullName evidence="3">Uncharacterized protein</fullName>
    </submittedName>
</protein>
<dbReference type="PANTHER" id="PTHR45737">
    <property type="entry name" value="VON WILLEBRAND FACTOR A DOMAIN-CONTAINING PROTEIN 5A"/>
    <property type="match status" value="1"/>
</dbReference>
<dbReference type="Proteomes" id="UP000518752">
    <property type="component" value="Unassembled WGS sequence"/>
</dbReference>
<evidence type="ECO:0000313" key="4">
    <source>
        <dbReference type="Proteomes" id="UP000518752"/>
    </source>
</evidence>
<dbReference type="InterPro" id="IPR013694">
    <property type="entry name" value="VIT"/>
</dbReference>
<dbReference type="InterPro" id="IPR036465">
    <property type="entry name" value="vWFA_dom_sf"/>
</dbReference>
<dbReference type="PROSITE" id="PS51468">
    <property type="entry name" value="VIT"/>
    <property type="match status" value="1"/>
</dbReference>
<dbReference type="Gene3D" id="3.40.50.410">
    <property type="entry name" value="von Willebrand factor, type A domain"/>
    <property type="match status" value="1"/>
</dbReference>
<reference evidence="3 4" key="1">
    <citation type="journal article" date="2020" name="ISME J.">
        <title>Uncovering the hidden diversity of litter-decomposition mechanisms in mushroom-forming fungi.</title>
        <authorList>
            <person name="Floudas D."/>
            <person name="Bentzer J."/>
            <person name="Ahren D."/>
            <person name="Johansson T."/>
            <person name="Persson P."/>
            <person name="Tunlid A."/>
        </authorList>
    </citation>
    <scope>NUCLEOTIDE SEQUENCE [LARGE SCALE GENOMIC DNA]</scope>
    <source>
        <strain evidence="3 4">CBS 406.79</strain>
    </source>
</reference>
<dbReference type="InterPro" id="IPR002035">
    <property type="entry name" value="VWF_A"/>
</dbReference>
<comment type="caution">
    <text evidence="3">The sequence shown here is derived from an EMBL/GenBank/DDBJ whole genome shotgun (WGS) entry which is preliminary data.</text>
</comment>
<dbReference type="Pfam" id="PF13768">
    <property type="entry name" value="VWA_3"/>
    <property type="match status" value="1"/>
</dbReference>
<proteinExistence type="predicted"/>
<gene>
    <name evidence="3" type="ORF">D9757_003112</name>
</gene>
<accession>A0A8H5HXB4</accession>
<dbReference type="EMBL" id="JAACJN010000011">
    <property type="protein sequence ID" value="KAF5391076.1"/>
    <property type="molecule type" value="Genomic_DNA"/>
</dbReference>
<dbReference type="PROSITE" id="PS50234">
    <property type="entry name" value="VWFA"/>
    <property type="match status" value="1"/>
</dbReference>
<sequence length="919" mass="98959">MARTQSRTVTNLPRHCRLYDSSTGKDLVLDGASASVVIADVHASVSLSQQFNNPTDLTLSAVFSFGVMADAAVYGFEMIRQDGTKVEGVVKGKEEAERQYARAVREGHTASLGQVETSDVFSISVGNLLPSETVTINLRYLQPLTDDEKQDQIKFIFPRTYAQRYGSAPTTNTAQVATAHQPFQMDVVIQQVGPIKSISCPSGHPVFLELGRSDDVAAPDETSHFATVSLTDRTGYLTQDVVLVITAAGLDAPRCFVEPHTSPNHETTALALTFVPRFNLPDVSGGMEYIFLVDRSGSMGGQNIQLVREALVVLLRGLPTLETTFNIFSFGSKATKLWEASRAYSQDTLEEATNHVDNMQADYGGTEIASALQLVFSSLSRPLLRPVAVFLLTDGAAWDVATCTSHTETALATLPASNDVSSFIRVFTVGIGNGASSRTCDSIARAGHGISIYVKQGEPVVGKCARLVRAARTPPINDLTILWTSGELQETFGESEGEFEMLDHPEKEAPTAKETVAATISLFDDGLSVTGNEDHSIGPPPTPDPTLPLPPVIQQTPLVVPSLFPGTRAQIYAIVNTNTKADSLPPSIKVKGVVATTGTSVELVVPVSRLLPSPTPAGDSSPPFLHTFAAKGLITDRQDGKHAFPRAVVESFERDLGLKEAYLKKEIIRLGTTYTLATKHTSFIAVDHRDRDADANSVAWAIPIAGVSKFSGSTSRAPKMRMARRSTGGKAREKLWLLIRLRLASHESDEDCSIDVDDADISTPVVTPWEIQASADTGSPPLNRKRKVDLAHTHSSAALRNAKIPSSSSTTSDRDPLTSIARLQQFNGSLSLSSDLLVLLGIHNTSNEIGEKLAAVGVANDVGATVLAWEWMERSGGDETLNLIEKAKEWVKSKIMVEETTLEALKQKVLDAIKVGLRG</sequence>
<feature type="domain" description="VWFA" evidence="1">
    <location>
        <begin position="288"/>
        <end position="471"/>
    </location>
</feature>
<organism evidence="3 4">
    <name type="scientific">Collybiopsis confluens</name>
    <dbReference type="NCBI Taxonomy" id="2823264"/>
    <lineage>
        <taxon>Eukaryota</taxon>
        <taxon>Fungi</taxon>
        <taxon>Dikarya</taxon>
        <taxon>Basidiomycota</taxon>
        <taxon>Agaricomycotina</taxon>
        <taxon>Agaricomycetes</taxon>
        <taxon>Agaricomycetidae</taxon>
        <taxon>Agaricales</taxon>
        <taxon>Marasmiineae</taxon>
        <taxon>Omphalotaceae</taxon>
        <taxon>Collybiopsis</taxon>
    </lineage>
</organism>
<feature type="domain" description="VIT" evidence="2">
    <location>
        <begin position="13"/>
        <end position="142"/>
    </location>
</feature>
<name>A0A8H5HXB4_9AGAR</name>
<evidence type="ECO:0000259" key="1">
    <source>
        <dbReference type="PROSITE" id="PS50234"/>
    </source>
</evidence>
<dbReference type="OrthoDB" id="1729737at2759"/>
<dbReference type="SMART" id="SM00327">
    <property type="entry name" value="VWA"/>
    <property type="match status" value="1"/>
</dbReference>
<dbReference type="Pfam" id="PF08487">
    <property type="entry name" value="VIT"/>
    <property type="match status" value="1"/>
</dbReference>
<dbReference type="SMART" id="SM00609">
    <property type="entry name" value="VIT"/>
    <property type="match status" value="1"/>
</dbReference>
<dbReference type="AlphaFoldDB" id="A0A8H5HXB4"/>
<keyword evidence="4" id="KW-1185">Reference proteome</keyword>
<evidence type="ECO:0000259" key="2">
    <source>
        <dbReference type="PROSITE" id="PS51468"/>
    </source>
</evidence>
<dbReference type="SUPFAM" id="SSF53300">
    <property type="entry name" value="vWA-like"/>
    <property type="match status" value="1"/>
</dbReference>
<evidence type="ECO:0000313" key="3">
    <source>
        <dbReference type="EMBL" id="KAF5391076.1"/>
    </source>
</evidence>